<dbReference type="InterPro" id="IPR018817">
    <property type="entry name" value="7TM_GPCR_serpentine_rcpt_Srz"/>
</dbReference>
<dbReference type="CTD" id="8580451"/>
<dbReference type="Proteomes" id="UP000008549">
    <property type="component" value="Unassembled WGS sequence"/>
</dbReference>
<dbReference type="eggNOG" id="ENOG502R8SW">
    <property type="taxonomic scope" value="Eukaryota"/>
</dbReference>
<dbReference type="Pfam" id="PF10325">
    <property type="entry name" value="7TM_GPCR_Srz"/>
    <property type="match status" value="1"/>
</dbReference>
<feature type="transmembrane region" description="Helical" evidence="1">
    <location>
        <begin position="95"/>
        <end position="122"/>
    </location>
</feature>
<evidence type="ECO:0000313" key="2">
    <source>
        <dbReference type="EMBL" id="CAP36080.1"/>
    </source>
</evidence>
<feature type="transmembrane region" description="Helical" evidence="1">
    <location>
        <begin position="178"/>
        <end position="200"/>
    </location>
</feature>
<dbReference type="GeneID" id="8580451"/>
<organism evidence="2 3">
    <name type="scientific">Caenorhabditis briggsae</name>
    <dbReference type="NCBI Taxonomy" id="6238"/>
    <lineage>
        <taxon>Eukaryota</taxon>
        <taxon>Metazoa</taxon>
        <taxon>Ecdysozoa</taxon>
        <taxon>Nematoda</taxon>
        <taxon>Chromadorea</taxon>
        <taxon>Rhabditida</taxon>
        <taxon>Rhabditina</taxon>
        <taxon>Rhabditomorpha</taxon>
        <taxon>Rhabditoidea</taxon>
        <taxon>Rhabditidae</taxon>
        <taxon>Peloderinae</taxon>
        <taxon>Caenorhabditis</taxon>
    </lineage>
</organism>
<keyword evidence="1" id="KW-0812">Transmembrane</keyword>
<evidence type="ECO:0000256" key="1">
    <source>
        <dbReference type="SAM" id="Phobius"/>
    </source>
</evidence>
<sequence length="317" mass="36507">MNLSDSGKILSTMDPDHKNGLKDMLLFLFVYGITVLPIFVIYSKVYKLNKSRDQETAIFQIIDHFHVINKYLTTAFWCLMPLGILLYFYKHENMTILLIMISVVPFACVTEVNQFLLGLLAIQRFFIYFYPSTEKYLNFSKRTMKWILIIAYSISVLELVHVFKNEDYSISYVYNGSIQVFLTASALLYIPILISISKLTNLASAKVNRPQIYVALQLVVVVAKQMVFLTIALIFVITTKANETVDSKYMSLEWAFGLTKVIDTFLMPTITQITYLGCNRRNVMTLWKSLKPNCCKSNAVDPNVPLNYMENMETTQQ</sequence>
<gene>
    <name evidence="2" type="primary">Cbr-srz-12</name>
    <name evidence="4" type="ORF">CBG18671</name>
    <name evidence="2" type="ORF">CBG_18671</name>
</gene>
<feature type="transmembrane region" description="Helical" evidence="1">
    <location>
        <begin position="71"/>
        <end position="89"/>
    </location>
</feature>
<keyword evidence="1" id="KW-1133">Transmembrane helix</keyword>
<dbReference type="PANTHER" id="PTHR31720:SF12">
    <property type="entry name" value="SERPENTINE RECEPTOR, CLASS T-RELATED"/>
    <property type="match status" value="1"/>
</dbReference>
<dbReference type="HOGENOM" id="CLU_056063_2_0_1"/>
<feature type="transmembrane region" description="Helical" evidence="1">
    <location>
        <begin position="212"/>
        <end position="237"/>
    </location>
</feature>
<feature type="transmembrane region" description="Helical" evidence="1">
    <location>
        <begin position="143"/>
        <end position="163"/>
    </location>
</feature>
<keyword evidence="3" id="KW-1185">Reference proteome</keyword>
<reference evidence="2 3" key="1">
    <citation type="journal article" date="2003" name="PLoS Biol.">
        <title>The genome sequence of Caenorhabditis briggsae: a platform for comparative genomics.</title>
        <authorList>
            <person name="Stein L.D."/>
            <person name="Bao Z."/>
            <person name="Blasiar D."/>
            <person name="Blumenthal T."/>
            <person name="Brent M.R."/>
            <person name="Chen N."/>
            <person name="Chinwalla A."/>
            <person name="Clarke L."/>
            <person name="Clee C."/>
            <person name="Coghlan A."/>
            <person name="Coulson A."/>
            <person name="D'Eustachio P."/>
            <person name="Fitch D.H."/>
            <person name="Fulton L.A."/>
            <person name="Fulton R.E."/>
            <person name="Griffiths-Jones S."/>
            <person name="Harris T.W."/>
            <person name="Hillier L.W."/>
            <person name="Kamath R."/>
            <person name="Kuwabara P.E."/>
            <person name="Mardis E.R."/>
            <person name="Marra M.A."/>
            <person name="Miner T.L."/>
            <person name="Minx P."/>
            <person name="Mullikin J.C."/>
            <person name="Plumb R.W."/>
            <person name="Rogers J."/>
            <person name="Schein J.E."/>
            <person name="Sohrmann M."/>
            <person name="Spieth J."/>
            <person name="Stajich J.E."/>
            <person name="Wei C."/>
            <person name="Willey D."/>
            <person name="Wilson R.K."/>
            <person name="Durbin R."/>
            <person name="Waterston R.H."/>
        </authorList>
    </citation>
    <scope>NUCLEOTIDE SEQUENCE [LARGE SCALE GENOMIC DNA]</scope>
    <source>
        <strain evidence="2 3">AF16</strain>
    </source>
</reference>
<reference evidence="2 3" key="2">
    <citation type="journal article" date="2011" name="PLoS Genet.">
        <title>Caenorhabditis briggsae recombinant inbred line genotypes reveal inter-strain incompatibility and the evolution of recombination.</title>
        <authorList>
            <person name="Ross J.A."/>
            <person name="Koboldt D.C."/>
            <person name="Staisch J.E."/>
            <person name="Chamberlin H.M."/>
            <person name="Gupta B.P."/>
            <person name="Miller R.D."/>
            <person name="Baird S.E."/>
            <person name="Haag E.S."/>
        </authorList>
    </citation>
    <scope>NUCLEOTIDE SEQUENCE [LARGE SCALE GENOMIC DNA]</scope>
    <source>
        <strain evidence="2 3">AF16</strain>
    </source>
</reference>
<feature type="transmembrane region" description="Helical" evidence="1">
    <location>
        <begin position="24"/>
        <end position="42"/>
    </location>
</feature>
<dbReference type="PANTHER" id="PTHR31720">
    <property type="entry name" value="SERPENTINE RECEPTOR, CLASS Z-RELATED"/>
    <property type="match status" value="1"/>
</dbReference>
<dbReference type="AlphaFoldDB" id="A8XTV4"/>
<dbReference type="RefSeq" id="XP_002638454.1">
    <property type="nucleotide sequence ID" value="XM_002638408.1"/>
</dbReference>
<protein>
    <submittedName>
        <fullName evidence="2">Protein CBR-SRZ-12</fullName>
    </submittedName>
</protein>
<dbReference type="STRING" id="6238.A8XTV4"/>
<evidence type="ECO:0000313" key="3">
    <source>
        <dbReference type="Proteomes" id="UP000008549"/>
    </source>
</evidence>
<evidence type="ECO:0000313" key="4">
    <source>
        <dbReference type="WormBase" id="CBG18671"/>
    </source>
</evidence>
<proteinExistence type="predicted"/>
<dbReference type="KEGG" id="cbr:CBG_18671"/>
<keyword evidence="1" id="KW-0472">Membrane</keyword>
<feature type="transmembrane region" description="Helical" evidence="1">
    <location>
        <begin position="257"/>
        <end position="278"/>
    </location>
</feature>
<dbReference type="WormBase" id="CBG18671">
    <property type="protein sequence ID" value="CBP10910"/>
    <property type="gene ID" value="WBGene00038050"/>
</dbReference>
<name>A8XTV4_CAEBR</name>
<dbReference type="FunCoup" id="A8XTV4">
    <property type="interactions" value="2"/>
</dbReference>
<dbReference type="InParanoid" id="A8XTV4"/>
<dbReference type="EMBL" id="HE601466">
    <property type="protein sequence ID" value="CAP36080.1"/>
    <property type="molecule type" value="Genomic_DNA"/>
</dbReference>
<dbReference type="OMA" id="CFESAQI"/>
<accession>A8XTV4</accession>